<dbReference type="Proteomes" id="UP000799118">
    <property type="component" value="Unassembled WGS sequence"/>
</dbReference>
<dbReference type="AlphaFoldDB" id="A0A6A4HJD5"/>
<gene>
    <name evidence="1" type="ORF">BT96DRAFT_40549</name>
</gene>
<accession>A0A6A4HJD5</accession>
<evidence type="ECO:0000313" key="1">
    <source>
        <dbReference type="EMBL" id="KAE9398206.1"/>
    </source>
</evidence>
<keyword evidence="2" id="KW-1185">Reference proteome</keyword>
<evidence type="ECO:0000313" key="2">
    <source>
        <dbReference type="Proteomes" id="UP000799118"/>
    </source>
</evidence>
<proteinExistence type="predicted"/>
<dbReference type="OrthoDB" id="2994434at2759"/>
<reference evidence="1" key="1">
    <citation type="journal article" date="2019" name="Environ. Microbiol.">
        <title>Fungal ecological strategies reflected in gene transcription - a case study of two litter decomposers.</title>
        <authorList>
            <person name="Barbi F."/>
            <person name="Kohler A."/>
            <person name="Barry K."/>
            <person name="Baskaran P."/>
            <person name="Daum C."/>
            <person name="Fauchery L."/>
            <person name="Ihrmark K."/>
            <person name="Kuo A."/>
            <person name="LaButti K."/>
            <person name="Lipzen A."/>
            <person name="Morin E."/>
            <person name="Grigoriev I.V."/>
            <person name="Henrissat B."/>
            <person name="Lindahl B."/>
            <person name="Martin F."/>
        </authorList>
    </citation>
    <scope>NUCLEOTIDE SEQUENCE</scope>
    <source>
        <strain evidence="1">JB14</strain>
    </source>
</reference>
<name>A0A6A4HJD5_9AGAR</name>
<dbReference type="EMBL" id="ML769486">
    <property type="protein sequence ID" value="KAE9398206.1"/>
    <property type="molecule type" value="Genomic_DNA"/>
</dbReference>
<sequence length="248" mass="27428">MFAALDYNTLPTVDLANIKAQTIGNTPNALCDLIDDHNLTDRLAIRLFHKHFDLEENELAVFQSINVDDVALGPVVTLSPLSASNITEYIGKHFLFNGDTLVAYEWIANNVGDGVDLSKYPEFTSAFIETLVAGNATEIFGLATISDYDKVLLSEFEIPHLRTTVMVSECLLSPDADTSVIDTNWIVNSKMAITNAHCRKTTNGHSAVSAHCRRATQSGVHSQVSKFEKDQEKLFQLIINHVFDTARK</sequence>
<protein>
    <submittedName>
        <fullName evidence="1">Uncharacterized protein</fullName>
    </submittedName>
</protein>
<organism evidence="1 2">
    <name type="scientific">Gymnopus androsaceus JB14</name>
    <dbReference type="NCBI Taxonomy" id="1447944"/>
    <lineage>
        <taxon>Eukaryota</taxon>
        <taxon>Fungi</taxon>
        <taxon>Dikarya</taxon>
        <taxon>Basidiomycota</taxon>
        <taxon>Agaricomycotina</taxon>
        <taxon>Agaricomycetes</taxon>
        <taxon>Agaricomycetidae</taxon>
        <taxon>Agaricales</taxon>
        <taxon>Marasmiineae</taxon>
        <taxon>Omphalotaceae</taxon>
        <taxon>Gymnopus</taxon>
    </lineage>
</organism>